<dbReference type="Proteomes" id="UP000825483">
    <property type="component" value="Unassembled WGS sequence"/>
</dbReference>
<evidence type="ECO:0000256" key="1">
    <source>
        <dbReference type="SAM" id="Phobius"/>
    </source>
</evidence>
<proteinExistence type="predicted"/>
<accession>A0A9R1C912</accession>
<feature type="transmembrane region" description="Helical" evidence="1">
    <location>
        <begin position="46"/>
        <end position="66"/>
    </location>
</feature>
<name>A0A9R1C912_9BACT</name>
<keyword evidence="1" id="KW-0472">Membrane</keyword>
<dbReference type="GO" id="GO:0016747">
    <property type="term" value="F:acyltransferase activity, transferring groups other than amino-acyl groups"/>
    <property type="evidence" value="ECO:0007669"/>
    <property type="project" value="InterPro"/>
</dbReference>
<protein>
    <recommendedName>
        <fullName evidence="2">Acyltransferase 3 domain-containing protein</fullName>
    </recommendedName>
</protein>
<dbReference type="GeneID" id="94486925"/>
<dbReference type="RefSeq" id="WP_223930311.1">
    <property type="nucleotide sequence ID" value="NZ_BPTW01000002.1"/>
</dbReference>
<dbReference type="EMBL" id="BPUB01000001">
    <property type="protein sequence ID" value="GJG58246.1"/>
    <property type="molecule type" value="Genomic_DNA"/>
</dbReference>
<evidence type="ECO:0000313" key="3">
    <source>
        <dbReference type="EMBL" id="GJG58246.1"/>
    </source>
</evidence>
<dbReference type="Pfam" id="PF01757">
    <property type="entry name" value="Acyl_transf_3"/>
    <property type="match status" value="1"/>
</dbReference>
<gene>
    <name evidence="3" type="ORF">PRLR5076_10970</name>
</gene>
<feature type="transmembrane region" description="Helical" evidence="1">
    <location>
        <begin position="12"/>
        <end position="34"/>
    </location>
</feature>
<keyword evidence="4" id="KW-1185">Reference proteome</keyword>
<keyword evidence="1" id="KW-0812">Transmembrane</keyword>
<keyword evidence="1" id="KW-1133">Transmembrane helix</keyword>
<dbReference type="InterPro" id="IPR002656">
    <property type="entry name" value="Acyl_transf_3_dom"/>
</dbReference>
<evidence type="ECO:0000313" key="4">
    <source>
        <dbReference type="Proteomes" id="UP000825483"/>
    </source>
</evidence>
<evidence type="ECO:0000259" key="2">
    <source>
        <dbReference type="Pfam" id="PF01757"/>
    </source>
</evidence>
<feature type="domain" description="Acyltransferase 3" evidence="2">
    <location>
        <begin position="5"/>
        <end position="100"/>
    </location>
</feature>
<reference evidence="3" key="1">
    <citation type="journal article" date="2022" name="Int. J. Syst. Evol. Microbiol.">
        <title>Prevotella lacticifex sp. nov., isolated from the rumen of cows.</title>
        <authorList>
            <person name="Shinkai T."/>
            <person name="Ikeyama N."/>
            <person name="Kumagai M."/>
            <person name="Ohmori H."/>
            <person name="Sakamoto M."/>
            <person name="Ohkuma M."/>
            <person name="Mitsumori M."/>
        </authorList>
    </citation>
    <scope>NUCLEOTIDE SEQUENCE</scope>
    <source>
        <strain evidence="3">R5076</strain>
    </source>
</reference>
<dbReference type="AlphaFoldDB" id="A0A9R1C912"/>
<comment type="caution">
    <text evidence="3">The sequence shown here is derived from an EMBL/GenBank/DDBJ whole genome shotgun (WGS) entry which is preliminary data.</text>
</comment>
<organism evidence="3 4">
    <name type="scientific">Prevotella lacticifex</name>
    <dbReference type="NCBI Taxonomy" id="2854755"/>
    <lineage>
        <taxon>Bacteria</taxon>
        <taxon>Pseudomonadati</taxon>
        <taxon>Bacteroidota</taxon>
        <taxon>Bacteroidia</taxon>
        <taxon>Bacteroidales</taxon>
        <taxon>Prevotellaceae</taxon>
        <taxon>Prevotella</taxon>
    </lineage>
</organism>
<sequence length="116" mass="13202">MKRLSYIDRVKGLLVISVVLGHAAWSIGLMDYNYPYVCYPFNTTTFLYVGIFMQAFFLVSGYVSNFHKDFKTFIVRNIQTIIVPLFTLGFVKQVFEGLLTADYSLFSMGGGAHVYP</sequence>